<evidence type="ECO:0000259" key="4">
    <source>
        <dbReference type="PROSITE" id="PS50977"/>
    </source>
</evidence>
<dbReference type="SUPFAM" id="SSF48498">
    <property type="entry name" value="Tetracyclin repressor-like, C-terminal domain"/>
    <property type="match status" value="1"/>
</dbReference>
<evidence type="ECO:0000313" key="6">
    <source>
        <dbReference type="Proteomes" id="UP001595872"/>
    </source>
</evidence>
<dbReference type="Gene3D" id="1.10.357.10">
    <property type="entry name" value="Tetracycline Repressor, domain 2"/>
    <property type="match status" value="1"/>
</dbReference>
<comment type="caution">
    <text evidence="5">The sequence shown here is derived from an EMBL/GenBank/DDBJ whole genome shotgun (WGS) entry which is preliminary data.</text>
</comment>
<reference evidence="6" key="1">
    <citation type="journal article" date="2019" name="Int. J. Syst. Evol. Microbiol.">
        <title>The Global Catalogue of Microorganisms (GCM) 10K type strain sequencing project: providing services to taxonomists for standard genome sequencing and annotation.</title>
        <authorList>
            <consortium name="The Broad Institute Genomics Platform"/>
            <consortium name="The Broad Institute Genome Sequencing Center for Infectious Disease"/>
            <person name="Wu L."/>
            <person name="Ma J."/>
        </authorList>
    </citation>
    <scope>NUCLEOTIDE SEQUENCE [LARGE SCALE GENOMIC DNA]</scope>
    <source>
        <strain evidence="6">KLKA75</strain>
    </source>
</reference>
<dbReference type="Gene3D" id="1.10.10.60">
    <property type="entry name" value="Homeodomain-like"/>
    <property type="match status" value="1"/>
</dbReference>
<dbReference type="PROSITE" id="PS50977">
    <property type="entry name" value="HTH_TETR_2"/>
    <property type="match status" value="1"/>
</dbReference>
<dbReference type="Pfam" id="PF17920">
    <property type="entry name" value="TetR_C_16"/>
    <property type="match status" value="1"/>
</dbReference>
<dbReference type="EMBL" id="JBHSIT010000011">
    <property type="protein sequence ID" value="MFC4912148.1"/>
    <property type="molecule type" value="Genomic_DNA"/>
</dbReference>
<gene>
    <name evidence="5" type="ORF">ACFPCY_32935</name>
</gene>
<dbReference type="Proteomes" id="UP001595872">
    <property type="component" value="Unassembled WGS sequence"/>
</dbReference>
<keyword evidence="6" id="KW-1185">Reference proteome</keyword>
<accession>A0ABV9U8C7</accession>
<dbReference type="InterPro" id="IPR001647">
    <property type="entry name" value="HTH_TetR"/>
</dbReference>
<protein>
    <submittedName>
        <fullName evidence="5">TetR family transcriptional regulator</fullName>
    </submittedName>
</protein>
<evidence type="ECO:0000256" key="1">
    <source>
        <dbReference type="ARBA" id="ARBA00023125"/>
    </source>
</evidence>
<dbReference type="PANTHER" id="PTHR30055">
    <property type="entry name" value="HTH-TYPE TRANSCRIPTIONAL REGULATOR RUTR"/>
    <property type="match status" value="1"/>
</dbReference>
<dbReference type="InterPro" id="IPR050109">
    <property type="entry name" value="HTH-type_TetR-like_transc_reg"/>
</dbReference>
<dbReference type="InterPro" id="IPR041678">
    <property type="entry name" value="TetR_C_16"/>
</dbReference>
<dbReference type="Pfam" id="PF00440">
    <property type="entry name" value="TetR_N"/>
    <property type="match status" value="1"/>
</dbReference>
<keyword evidence="1 2" id="KW-0238">DNA-binding</keyword>
<evidence type="ECO:0000256" key="3">
    <source>
        <dbReference type="SAM" id="MobiDB-lite"/>
    </source>
</evidence>
<feature type="region of interest" description="Disordered" evidence="3">
    <location>
        <begin position="1"/>
        <end position="57"/>
    </location>
</feature>
<sequence length="235" mass="25201">MTDPSTRETTEEPAASPRETAGEPAASSRGTTEGPGAANGAVEAGRRGPGRPAGRTDTREQILAAAREMFADKGFDGASLRGIARAAGVDPALVHHYFGSKEGVFVAAMRFPVNPAELLPRVLTGDPGRLGEQLARVFMGIWEDPEKRAPILAMLRTAMTNERAARLMREFVTSAILERAADVRRIPPLRMQAAVGQLIGVMIMRHVVQVEPLASATPDELVELLAPTLQRYLGD</sequence>
<feature type="DNA-binding region" description="H-T-H motif" evidence="2">
    <location>
        <begin position="79"/>
        <end position="98"/>
    </location>
</feature>
<dbReference type="SUPFAM" id="SSF46689">
    <property type="entry name" value="Homeodomain-like"/>
    <property type="match status" value="1"/>
</dbReference>
<proteinExistence type="predicted"/>
<dbReference type="PANTHER" id="PTHR30055:SF235">
    <property type="entry name" value="TRANSCRIPTIONAL REGULATORY PROTEIN"/>
    <property type="match status" value="1"/>
</dbReference>
<evidence type="ECO:0000256" key="2">
    <source>
        <dbReference type="PROSITE-ProRule" id="PRU00335"/>
    </source>
</evidence>
<dbReference type="InterPro" id="IPR009057">
    <property type="entry name" value="Homeodomain-like_sf"/>
</dbReference>
<dbReference type="RefSeq" id="WP_378261775.1">
    <property type="nucleotide sequence ID" value="NZ_JBHSIT010000011.1"/>
</dbReference>
<feature type="domain" description="HTH tetR-type" evidence="4">
    <location>
        <begin position="56"/>
        <end position="116"/>
    </location>
</feature>
<feature type="compositionally biased region" description="Basic and acidic residues" evidence="3">
    <location>
        <begin position="1"/>
        <end position="10"/>
    </location>
</feature>
<name>A0ABV9U8C7_9ACTN</name>
<evidence type="ECO:0000313" key="5">
    <source>
        <dbReference type="EMBL" id="MFC4912148.1"/>
    </source>
</evidence>
<dbReference type="PRINTS" id="PR00455">
    <property type="entry name" value="HTHTETR"/>
</dbReference>
<organism evidence="5 6">
    <name type="scientific">Actinomadura gamaensis</name>
    <dbReference type="NCBI Taxonomy" id="1763541"/>
    <lineage>
        <taxon>Bacteria</taxon>
        <taxon>Bacillati</taxon>
        <taxon>Actinomycetota</taxon>
        <taxon>Actinomycetes</taxon>
        <taxon>Streptosporangiales</taxon>
        <taxon>Thermomonosporaceae</taxon>
        <taxon>Actinomadura</taxon>
    </lineage>
</organism>
<dbReference type="InterPro" id="IPR036271">
    <property type="entry name" value="Tet_transcr_reg_TetR-rel_C_sf"/>
</dbReference>